<gene>
    <name evidence="3" type="ORF">RSOLAG1IB_08954</name>
</gene>
<proteinExistence type="predicted"/>
<dbReference type="OrthoDB" id="4218123at2759"/>
<organism evidence="3 4">
    <name type="scientific">Thanatephorus cucumeris (strain AG1-IB / isolate 7/3/14)</name>
    <name type="common">Lettuce bottom rot fungus</name>
    <name type="synonym">Rhizoctonia solani</name>
    <dbReference type="NCBI Taxonomy" id="1108050"/>
    <lineage>
        <taxon>Eukaryota</taxon>
        <taxon>Fungi</taxon>
        <taxon>Dikarya</taxon>
        <taxon>Basidiomycota</taxon>
        <taxon>Agaricomycotina</taxon>
        <taxon>Agaricomycetes</taxon>
        <taxon>Cantharellales</taxon>
        <taxon>Ceratobasidiaceae</taxon>
        <taxon>Rhizoctonia</taxon>
        <taxon>Rhizoctonia solani AG-1</taxon>
    </lineage>
</organism>
<evidence type="ECO:0000256" key="1">
    <source>
        <dbReference type="SAM" id="MobiDB-lite"/>
    </source>
</evidence>
<accession>A0A0B7FRS1</accession>
<feature type="region of interest" description="Disordered" evidence="1">
    <location>
        <begin position="275"/>
        <end position="294"/>
    </location>
</feature>
<keyword evidence="4" id="KW-1185">Reference proteome</keyword>
<keyword evidence="2" id="KW-1133">Transmembrane helix</keyword>
<dbReference type="Proteomes" id="UP000059188">
    <property type="component" value="Unassembled WGS sequence"/>
</dbReference>
<dbReference type="PANTHER" id="PTHR39470:SF1">
    <property type="entry name" value="CHORISMATE SYNTHASE PROTEIN"/>
    <property type="match status" value="1"/>
</dbReference>
<evidence type="ECO:0000256" key="2">
    <source>
        <dbReference type="SAM" id="Phobius"/>
    </source>
</evidence>
<sequence>MRITVGLYSFLAIGIWYNSQPDLFTRLRLPITATGDQVRSALITQRPLEFIPLDLQRTYQQGNQKGVNIRKEIRTSHPLFSPELDRTLQRIETFDIRLIYGRLGHSVVSSCDWCTTRDDYLLFSAVGLALGYIALLSIVGIVTEAPERRKSRTYAVLMVALAIVVDVFFTGFVKGSLRKGDKVQYYPRAQLCRLALHTVLPNLLLMLPHNAPYLTQETFIGTLQALSALSHVSTAQKSALKNTRYAGLVREASLHSWADITSHKVDTALEDDNFRNTLDRIRPPPPDGDQEKPAVERLKDWAGRATRETLLELDSFIPGGDPQPTK</sequence>
<feature type="transmembrane region" description="Helical" evidence="2">
    <location>
        <begin position="154"/>
        <end position="173"/>
    </location>
</feature>
<dbReference type="AlphaFoldDB" id="A0A0B7FRS1"/>
<reference evidence="3 4" key="1">
    <citation type="submission" date="2014-11" db="EMBL/GenBank/DDBJ databases">
        <authorList>
            <person name="Wibberg Daniel"/>
        </authorList>
    </citation>
    <scope>NUCLEOTIDE SEQUENCE [LARGE SCALE GENOMIC DNA]</scope>
    <source>
        <strain evidence="3">Rhizoctonia solani AG1-IB 7/3/14</strain>
    </source>
</reference>
<dbReference type="EMBL" id="LN679135">
    <property type="protein sequence ID" value="CEL58933.1"/>
    <property type="molecule type" value="Genomic_DNA"/>
</dbReference>
<feature type="transmembrane region" description="Helical" evidence="2">
    <location>
        <begin position="120"/>
        <end position="142"/>
    </location>
</feature>
<dbReference type="STRING" id="1108050.A0A0B7FRS1"/>
<protein>
    <submittedName>
        <fullName evidence="3">Uncharacterized protein</fullName>
    </submittedName>
</protein>
<evidence type="ECO:0000313" key="3">
    <source>
        <dbReference type="EMBL" id="CEL58933.1"/>
    </source>
</evidence>
<evidence type="ECO:0000313" key="4">
    <source>
        <dbReference type="Proteomes" id="UP000059188"/>
    </source>
</evidence>
<name>A0A0B7FRS1_THACB</name>
<keyword evidence="2" id="KW-0472">Membrane</keyword>
<dbReference type="PANTHER" id="PTHR39470">
    <property type="entry name" value="CHROMOSOME 10, WHOLE GENOME SHOTGUN SEQUENCE"/>
    <property type="match status" value="1"/>
</dbReference>
<keyword evidence="2" id="KW-0812">Transmembrane</keyword>